<dbReference type="GO" id="GO:0030149">
    <property type="term" value="P:sphingolipid catabolic process"/>
    <property type="evidence" value="ECO:0007669"/>
    <property type="project" value="TreeGrafter"/>
</dbReference>
<feature type="region of interest" description="Disordered" evidence="1">
    <location>
        <begin position="19"/>
        <end position="42"/>
    </location>
</feature>
<dbReference type="PANTHER" id="PTHR12393">
    <property type="entry name" value="SPHINGOMYELIN PHOSPHODIESTERASE RELATED"/>
    <property type="match status" value="1"/>
</dbReference>
<dbReference type="Gene3D" id="1.25.40.20">
    <property type="entry name" value="Ankyrin repeat-containing domain"/>
    <property type="match status" value="3"/>
</dbReference>
<sequence length="1097" mass="117958">MAFNAFDITAIPCLLVRQTPPPSQEQQQQQQPDSVPDLGTDDPSHIWLPEVVHHFARFLGGNELAATLRLVNKATAAQFRGPQHTTVRLSLPVPHHAFVRRWGSPDATRSLTVRQRKQLPCLTACSGSVANLEVLRAREDLASPMSNEVLEAAAGAGQLEVCRWLRQQGCAWDGCVPAAAARAGHKEVCEWLLVEGCPFSAADAMAVAASAGHRAVCEWLLTHGCPEDMGAATAAARGGHVDLMDWLLAQTGAQSPGDVHGLMVAAAVGCDLPTLQRLYRTYLDSRGEELDEDVQEEIVKAAVGSLTADWRDKVEWLEGRGCPRHVQACLKAATRVDGRERLRWLQRRGYLITGSVVIQAAAHGNADALGFLLAQDKELLDEEVAGAATYYAAQGGHLAALKVLHAHGACIDHPCVSAAAAFGHLPVVAWGVEALGAATALTADVCAFAASSGSTELLTWLHQHGCPWGPSVFAAVAGWGSEEQLEWLVEHGCPMGDNGEPYQRALENNDMAMLHCLRRLGFPWGARGLTFTSAIQACHASTPFLRTQLLLALTWLVEQGCPVNWAVAEQGADGREVVHHFASFLDGNDLACTLRLADKATAAQFRGPQHTTVQLSRPVPHHAFTWRWGSPDATRSLTVRQRKQLPCLAARSGSICNLEILLGRGDLTSPLEMKVMEDAASAGQLEVCRWLRQQGCPWNGGMFNAAAGAGHKEVFEWLLDECCFFRPSVMMGYAAGGGHRALCEWLLTIGCPVDVGAASAAARGGHMGLMDWLLEQTPGPEPGGVWVLLEAAASGCDLPALQRLHDTYLDSRGAQLSSAQQEAVLVAAAGSTLENWRDKVEWLQGRGYPLTVHVAYTAIVHGNADALAFLLTQLDEADGQLDEDDIYMPVAFAAEKGHLAGLKVLHAHGAPIDHQAALAAAGLSSSGGQLPVVAWLVEVLGAATALTADVCKFAASSGSSELLAWLHERGCPWDASVFAAAAGGGSEQQLEWLVERGCPMGDDGEPYQRALENTDLAMLRRLRLLRCPWGSSGLKLTCAIRTWRTRTLFMRKQLQLALTWLEEQGCPVDWVAAEREAEKQGGGEVLAWVRQLQPSSV</sequence>
<gene>
    <name evidence="2" type="ORF">TSOC_011983</name>
</gene>
<organism evidence="2 3">
    <name type="scientific">Tetrabaena socialis</name>
    <dbReference type="NCBI Taxonomy" id="47790"/>
    <lineage>
        <taxon>Eukaryota</taxon>
        <taxon>Viridiplantae</taxon>
        <taxon>Chlorophyta</taxon>
        <taxon>core chlorophytes</taxon>
        <taxon>Chlorophyceae</taxon>
        <taxon>CS clade</taxon>
        <taxon>Chlamydomonadales</taxon>
        <taxon>Tetrabaenaceae</taxon>
        <taxon>Tetrabaena</taxon>
    </lineage>
</organism>
<dbReference type="GO" id="GO:0005783">
    <property type="term" value="C:endoplasmic reticulum"/>
    <property type="evidence" value="ECO:0007669"/>
    <property type="project" value="TreeGrafter"/>
</dbReference>
<accession>A0A2J7ZP76</accession>
<reference evidence="2 3" key="1">
    <citation type="journal article" date="2017" name="Mol. Biol. Evol.">
        <title>The 4-celled Tetrabaena socialis nuclear genome reveals the essential components for genetic control of cell number at the origin of multicellularity in the volvocine lineage.</title>
        <authorList>
            <person name="Featherston J."/>
            <person name="Arakaki Y."/>
            <person name="Hanschen E.R."/>
            <person name="Ferris P.J."/>
            <person name="Michod R.E."/>
            <person name="Olson B.J.S.C."/>
            <person name="Nozaki H."/>
            <person name="Durand P.M."/>
        </authorList>
    </citation>
    <scope>NUCLEOTIDE SEQUENCE [LARGE SCALE GENOMIC DNA]</scope>
    <source>
        <strain evidence="2 3">NIES-571</strain>
    </source>
</reference>
<dbReference type="OrthoDB" id="543798at2759"/>
<dbReference type="Proteomes" id="UP000236333">
    <property type="component" value="Unassembled WGS sequence"/>
</dbReference>
<evidence type="ECO:0000313" key="2">
    <source>
        <dbReference type="EMBL" id="PNH02074.1"/>
    </source>
</evidence>
<dbReference type="GO" id="GO:0016020">
    <property type="term" value="C:membrane"/>
    <property type="evidence" value="ECO:0007669"/>
    <property type="project" value="TreeGrafter"/>
</dbReference>
<dbReference type="PANTHER" id="PTHR12393:SF6">
    <property type="entry name" value="SPHINGOMYELIN PHOSPHODIESTERASE 2"/>
    <property type="match status" value="1"/>
</dbReference>
<dbReference type="GO" id="GO:0046513">
    <property type="term" value="P:ceramide biosynthetic process"/>
    <property type="evidence" value="ECO:0007669"/>
    <property type="project" value="TreeGrafter"/>
</dbReference>
<dbReference type="AlphaFoldDB" id="A0A2J7ZP76"/>
<protein>
    <submittedName>
        <fullName evidence="2">Ankyrin repeat domain-containing protein</fullName>
    </submittedName>
</protein>
<proteinExistence type="predicted"/>
<keyword evidence="3" id="KW-1185">Reference proteome</keyword>
<dbReference type="GO" id="GO:0004620">
    <property type="term" value="F:phospholipase activity"/>
    <property type="evidence" value="ECO:0007669"/>
    <property type="project" value="TreeGrafter"/>
</dbReference>
<dbReference type="EMBL" id="PGGS01000728">
    <property type="protein sequence ID" value="PNH02074.1"/>
    <property type="molecule type" value="Genomic_DNA"/>
</dbReference>
<dbReference type="Pfam" id="PF12796">
    <property type="entry name" value="Ank_2"/>
    <property type="match status" value="1"/>
</dbReference>
<dbReference type="SUPFAM" id="SSF48403">
    <property type="entry name" value="Ankyrin repeat"/>
    <property type="match status" value="3"/>
</dbReference>
<dbReference type="InterPro" id="IPR036770">
    <property type="entry name" value="Ankyrin_rpt-contain_sf"/>
</dbReference>
<dbReference type="GO" id="GO:0071944">
    <property type="term" value="C:cell periphery"/>
    <property type="evidence" value="ECO:0007669"/>
    <property type="project" value="TreeGrafter"/>
</dbReference>
<evidence type="ECO:0000256" key="1">
    <source>
        <dbReference type="SAM" id="MobiDB-lite"/>
    </source>
</evidence>
<comment type="caution">
    <text evidence="2">The sequence shown here is derived from an EMBL/GenBank/DDBJ whole genome shotgun (WGS) entry which is preliminary data.</text>
</comment>
<dbReference type="InterPro" id="IPR002110">
    <property type="entry name" value="Ankyrin_rpt"/>
</dbReference>
<evidence type="ECO:0000313" key="3">
    <source>
        <dbReference type="Proteomes" id="UP000236333"/>
    </source>
</evidence>
<name>A0A2J7ZP76_9CHLO</name>